<dbReference type="AlphaFoldDB" id="A0A833UGW3"/>
<keyword evidence="2" id="KW-0812">Transmembrane</keyword>
<evidence type="ECO:0000256" key="1">
    <source>
        <dbReference type="SAM" id="MobiDB-lite"/>
    </source>
</evidence>
<feature type="compositionally biased region" description="Polar residues" evidence="1">
    <location>
        <begin position="126"/>
        <end position="147"/>
    </location>
</feature>
<protein>
    <submittedName>
        <fullName evidence="3">Uncharacterized protein</fullName>
    </submittedName>
</protein>
<keyword evidence="2" id="KW-1133">Transmembrane helix</keyword>
<name>A0A833UGW3_BURL3</name>
<feature type="compositionally biased region" description="Basic and acidic residues" evidence="1">
    <location>
        <begin position="170"/>
        <end position="180"/>
    </location>
</feature>
<reference evidence="4" key="1">
    <citation type="journal article" date="2020" name="MBio">
        <title>Horizontal gene transfer to a defensive symbiont with a reduced genome amongst a multipartite beetle microbiome.</title>
        <authorList>
            <person name="Waterworth S.C."/>
            <person name="Florez L.V."/>
            <person name="Rees E.R."/>
            <person name="Hertweck C."/>
            <person name="Kaltenpoth M."/>
            <person name="Kwan J.C."/>
        </authorList>
    </citation>
    <scope>NUCLEOTIDE SEQUENCE [LARGE SCALE GENOMIC DNA]</scope>
</reference>
<dbReference type="Proteomes" id="UP000467522">
    <property type="component" value="Unassembled WGS sequence"/>
</dbReference>
<feature type="region of interest" description="Disordered" evidence="1">
    <location>
        <begin position="126"/>
        <end position="181"/>
    </location>
</feature>
<keyword evidence="2" id="KW-0472">Membrane</keyword>
<dbReference type="EMBL" id="WNDV01000002">
    <property type="protein sequence ID" value="KAF1040149.1"/>
    <property type="molecule type" value="Genomic_DNA"/>
</dbReference>
<feature type="transmembrane region" description="Helical" evidence="2">
    <location>
        <begin position="55"/>
        <end position="78"/>
    </location>
</feature>
<comment type="caution">
    <text evidence="3">The sequence shown here is derived from an EMBL/GenBank/DDBJ whole genome shotgun (WGS) entry which is preliminary data.</text>
</comment>
<accession>A0A833UGW3</accession>
<feature type="transmembrane region" description="Helical" evidence="2">
    <location>
        <begin position="14"/>
        <end position="35"/>
    </location>
</feature>
<evidence type="ECO:0000256" key="2">
    <source>
        <dbReference type="SAM" id="Phobius"/>
    </source>
</evidence>
<dbReference type="RefSeq" id="WP_278644054.1">
    <property type="nucleotide sequence ID" value="NZ_WNDV01000002.1"/>
</dbReference>
<sequence length="303" mass="33109">MTIIMRALRGEERLWKVWWLGGLGFAIANLMWLKYVVKPGAIWSSDEGTRNATVALYLVVVVASIALQFASWQCAFNVRWRGWGWIVRASIVIGTPIGLMANGYFVYMVENAPAVLASSLSKEGNGSQPEIASDTSDSGASRTTNAVVGSEPASVDSGSTPPGVPTSPPRHLDDRWHRVPPEQTEAPGRIYAVYAGRKEKAEIGAVQWSGSVADFGPRMVARLTGFHKNGLLDEGTLIGQRVWGVPMAGSIDGVPYAAEFYAFHDASGHLCWIFVVSALPNDRGFEDRVWRLAEATYYGEYPR</sequence>
<feature type="transmembrane region" description="Helical" evidence="2">
    <location>
        <begin position="85"/>
        <end position="107"/>
    </location>
</feature>
<evidence type="ECO:0000313" key="4">
    <source>
        <dbReference type="Proteomes" id="UP000467522"/>
    </source>
</evidence>
<evidence type="ECO:0000313" key="3">
    <source>
        <dbReference type="EMBL" id="KAF1040149.1"/>
    </source>
</evidence>
<organism evidence="3 4">
    <name type="scientific">Burkholderia lata (strain ATCC 17760 / DSM 23089 / LMG 22485 / NCIMB 9086 / R18194 / 383)</name>
    <dbReference type="NCBI Taxonomy" id="482957"/>
    <lineage>
        <taxon>Bacteria</taxon>
        <taxon>Pseudomonadati</taxon>
        <taxon>Pseudomonadota</taxon>
        <taxon>Betaproteobacteria</taxon>
        <taxon>Burkholderiales</taxon>
        <taxon>Burkholderiaceae</taxon>
        <taxon>Burkholderia</taxon>
        <taxon>Burkholderia cepacia complex</taxon>
    </lineage>
</organism>
<gene>
    <name evidence="3" type="ORF">GAK33_01149</name>
</gene>
<proteinExistence type="predicted"/>